<dbReference type="InterPro" id="IPR008555">
    <property type="entry name" value="SIKE"/>
</dbReference>
<dbReference type="OrthoDB" id="21214at2759"/>
<organism evidence="4 5">
    <name type="scientific">Diploscapter pachys</name>
    <dbReference type="NCBI Taxonomy" id="2018661"/>
    <lineage>
        <taxon>Eukaryota</taxon>
        <taxon>Metazoa</taxon>
        <taxon>Ecdysozoa</taxon>
        <taxon>Nematoda</taxon>
        <taxon>Chromadorea</taxon>
        <taxon>Rhabditida</taxon>
        <taxon>Rhabditina</taxon>
        <taxon>Rhabditomorpha</taxon>
        <taxon>Rhabditoidea</taxon>
        <taxon>Rhabditidae</taxon>
        <taxon>Diploscapter</taxon>
    </lineage>
</organism>
<dbReference type="PANTHER" id="PTHR12186:SF2">
    <property type="entry name" value="FGFR1 ONCOGENE PARTNER 2 HOMOLOG"/>
    <property type="match status" value="1"/>
</dbReference>
<dbReference type="Proteomes" id="UP000218231">
    <property type="component" value="Unassembled WGS sequence"/>
</dbReference>
<dbReference type="AlphaFoldDB" id="A0A2A2K9B9"/>
<sequence length="235" mass="26588">MDSDPPKDSSPSPSTLAVDINEVVSNLQTLVIRLKEEQPSSINLSNMISQANKVKSTVEKNFNEQKPLYPLTKQGTQLSVTPKLIRNASSGRDELSLLALENRNLSELLDDYLQVLQIVMTKHRTEVLKLSTAHLRLIQQLTDQQYCEHADKARADELKRRAALACVEMSEWMTSMERKEDSTKQKTSRLEKENEILRNLLKESFGEEYNANLSNCNSDDSPNATPKKLKETSPT</sequence>
<evidence type="ECO:0000256" key="3">
    <source>
        <dbReference type="SAM" id="MobiDB-lite"/>
    </source>
</evidence>
<feature type="compositionally biased region" description="Polar residues" evidence="3">
    <location>
        <begin position="211"/>
        <end position="224"/>
    </location>
</feature>
<evidence type="ECO:0000256" key="1">
    <source>
        <dbReference type="ARBA" id="ARBA00005537"/>
    </source>
</evidence>
<gene>
    <name evidence="4" type="ORF">WR25_19401</name>
</gene>
<dbReference type="EMBL" id="LIAE01009275">
    <property type="protein sequence ID" value="PAV70515.1"/>
    <property type="molecule type" value="Genomic_DNA"/>
</dbReference>
<proteinExistence type="inferred from homology"/>
<evidence type="ECO:0000313" key="5">
    <source>
        <dbReference type="Proteomes" id="UP000218231"/>
    </source>
</evidence>
<evidence type="ECO:0000313" key="4">
    <source>
        <dbReference type="EMBL" id="PAV70515.1"/>
    </source>
</evidence>
<accession>A0A2A2K9B9</accession>
<dbReference type="Pfam" id="PF05769">
    <property type="entry name" value="SIKE"/>
    <property type="match status" value="1"/>
</dbReference>
<keyword evidence="5" id="KW-1185">Reference proteome</keyword>
<protein>
    <submittedName>
        <fullName evidence="4">Uncharacterized protein</fullName>
    </submittedName>
</protein>
<evidence type="ECO:0000256" key="2">
    <source>
        <dbReference type="ARBA" id="ARBA00023054"/>
    </source>
</evidence>
<name>A0A2A2K9B9_9BILA</name>
<keyword evidence="2" id="KW-0175">Coiled coil</keyword>
<feature type="region of interest" description="Disordered" evidence="3">
    <location>
        <begin position="211"/>
        <end position="235"/>
    </location>
</feature>
<comment type="similarity">
    <text evidence="1">Belongs to the SIKE family.</text>
</comment>
<dbReference type="PANTHER" id="PTHR12186">
    <property type="entry name" value="SIKE FAMILY MEMBER"/>
    <property type="match status" value="1"/>
</dbReference>
<reference evidence="4 5" key="1">
    <citation type="journal article" date="2017" name="Curr. Biol.">
        <title>Genome architecture and evolution of a unichromosomal asexual nematode.</title>
        <authorList>
            <person name="Fradin H."/>
            <person name="Zegar C."/>
            <person name="Gutwein M."/>
            <person name="Lucas J."/>
            <person name="Kovtun M."/>
            <person name="Corcoran D."/>
            <person name="Baugh L.R."/>
            <person name="Kiontke K."/>
            <person name="Gunsalus K."/>
            <person name="Fitch D.H."/>
            <person name="Piano F."/>
        </authorList>
    </citation>
    <scope>NUCLEOTIDE SEQUENCE [LARGE SCALE GENOMIC DNA]</scope>
    <source>
        <strain evidence="4">PF1309</strain>
    </source>
</reference>
<comment type="caution">
    <text evidence="4">The sequence shown here is derived from an EMBL/GenBank/DDBJ whole genome shotgun (WGS) entry which is preliminary data.</text>
</comment>